<dbReference type="PANTHER" id="PTHR10083:SF374">
    <property type="entry name" value="BPTI_KUNITZ INHIBITOR DOMAIN-CONTAINING PROTEIN"/>
    <property type="match status" value="1"/>
</dbReference>
<organism evidence="6 7">
    <name type="scientific">Globodera rostochiensis</name>
    <name type="common">Golden nematode worm</name>
    <name type="synonym">Heterodera rostochiensis</name>
    <dbReference type="NCBI Taxonomy" id="31243"/>
    <lineage>
        <taxon>Eukaryota</taxon>
        <taxon>Metazoa</taxon>
        <taxon>Ecdysozoa</taxon>
        <taxon>Nematoda</taxon>
        <taxon>Chromadorea</taxon>
        <taxon>Rhabditida</taxon>
        <taxon>Tylenchina</taxon>
        <taxon>Tylenchomorpha</taxon>
        <taxon>Tylenchoidea</taxon>
        <taxon>Heteroderidae</taxon>
        <taxon>Heteroderinae</taxon>
        <taxon>Globodera</taxon>
    </lineage>
</organism>
<dbReference type="Pfam" id="PF00014">
    <property type="entry name" value="Kunitz_BPTI"/>
    <property type="match status" value="1"/>
</dbReference>
<sequence>MSQIALFIFIQIALCGAALGGEAADIEVCLLPKETGLGRAAFKKFYFDNNERSCKQFIYGGSGGNGNRFDTKQECENVCKK</sequence>
<dbReference type="InterPro" id="IPR002223">
    <property type="entry name" value="Kunitz_BPTI"/>
</dbReference>
<keyword evidence="4" id="KW-0732">Signal</keyword>
<dbReference type="PANTHER" id="PTHR10083">
    <property type="entry name" value="KUNITZ-TYPE PROTEASE INHIBITOR-RELATED"/>
    <property type="match status" value="1"/>
</dbReference>
<feature type="domain" description="BPTI/Kunitz inhibitor" evidence="5">
    <location>
        <begin position="29"/>
        <end position="79"/>
    </location>
</feature>
<proteinExistence type="predicted"/>
<dbReference type="InterPro" id="IPR036880">
    <property type="entry name" value="Kunitz_BPTI_sf"/>
</dbReference>
<evidence type="ECO:0000313" key="6">
    <source>
        <dbReference type="Proteomes" id="UP000887572"/>
    </source>
</evidence>
<feature type="signal peptide" evidence="4">
    <location>
        <begin position="1"/>
        <end position="20"/>
    </location>
</feature>
<keyword evidence="2" id="KW-0722">Serine protease inhibitor</keyword>
<dbReference type="Proteomes" id="UP000887572">
    <property type="component" value="Unplaced"/>
</dbReference>
<dbReference type="SMART" id="SM00131">
    <property type="entry name" value="KU"/>
    <property type="match status" value="1"/>
</dbReference>
<evidence type="ECO:0000256" key="3">
    <source>
        <dbReference type="ARBA" id="ARBA00023157"/>
    </source>
</evidence>
<dbReference type="FunFam" id="4.10.410.10:FF:000020">
    <property type="entry name" value="Collagen, type VI, alpha 3"/>
    <property type="match status" value="1"/>
</dbReference>
<evidence type="ECO:0000313" key="7">
    <source>
        <dbReference type="WBParaSite" id="Gr19_v10_g6179.t1"/>
    </source>
</evidence>
<evidence type="ECO:0000259" key="5">
    <source>
        <dbReference type="PROSITE" id="PS50279"/>
    </source>
</evidence>
<dbReference type="GO" id="GO:0004867">
    <property type="term" value="F:serine-type endopeptidase inhibitor activity"/>
    <property type="evidence" value="ECO:0007669"/>
    <property type="project" value="UniProtKB-KW"/>
</dbReference>
<dbReference type="Gene3D" id="4.10.410.10">
    <property type="entry name" value="Pancreatic trypsin inhibitor Kunitz domain"/>
    <property type="match status" value="1"/>
</dbReference>
<name>A0A914HZT4_GLORO</name>
<dbReference type="AlphaFoldDB" id="A0A914HZT4"/>
<keyword evidence="1" id="KW-0646">Protease inhibitor</keyword>
<protein>
    <submittedName>
        <fullName evidence="7">BPTI/Kunitz inhibitor domain-containing protein</fullName>
    </submittedName>
</protein>
<dbReference type="SUPFAM" id="SSF57362">
    <property type="entry name" value="BPTI-like"/>
    <property type="match status" value="1"/>
</dbReference>
<dbReference type="CDD" id="cd00109">
    <property type="entry name" value="Kunitz-type"/>
    <property type="match status" value="1"/>
</dbReference>
<dbReference type="WBParaSite" id="Gr19_v10_g6179.t1">
    <property type="protein sequence ID" value="Gr19_v10_g6179.t1"/>
    <property type="gene ID" value="Gr19_v10_g6179"/>
</dbReference>
<keyword evidence="3" id="KW-1015">Disulfide bond</keyword>
<reference evidence="7" key="1">
    <citation type="submission" date="2022-11" db="UniProtKB">
        <authorList>
            <consortium name="WormBaseParasite"/>
        </authorList>
    </citation>
    <scope>IDENTIFICATION</scope>
</reference>
<dbReference type="GO" id="GO:0005615">
    <property type="term" value="C:extracellular space"/>
    <property type="evidence" value="ECO:0007669"/>
    <property type="project" value="TreeGrafter"/>
</dbReference>
<evidence type="ECO:0000256" key="1">
    <source>
        <dbReference type="ARBA" id="ARBA00022690"/>
    </source>
</evidence>
<keyword evidence="6" id="KW-1185">Reference proteome</keyword>
<evidence type="ECO:0000256" key="2">
    <source>
        <dbReference type="ARBA" id="ARBA00022900"/>
    </source>
</evidence>
<feature type="chain" id="PRO_5037456663" evidence="4">
    <location>
        <begin position="21"/>
        <end position="81"/>
    </location>
</feature>
<dbReference type="PROSITE" id="PS50279">
    <property type="entry name" value="BPTI_KUNITZ_2"/>
    <property type="match status" value="1"/>
</dbReference>
<dbReference type="PRINTS" id="PR00759">
    <property type="entry name" value="BASICPTASE"/>
</dbReference>
<evidence type="ECO:0000256" key="4">
    <source>
        <dbReference type="SAM" id="SignalP"/>
    </source>
</evidence>
<dbReference type="InterPro" id="IPR050098">
    <property type="entry name" value="TFPI/VKTCI-like"/>
</dbReference>
<accession>A0A914HZT4</accession>